<dbReference type="GO" id="GO:0003700">
    <property type="term" value="F:DNA-binding transcription factor activity"/>
    <property type="evidence" value="ECO:0007669"/>
    <property type="project" value="TreeGrafter"/>
</dbReference>
<accession>A0A9W4H8M0</accession>
<dbReference type="Gene3D" id="1.10.357.10">
    <property type="entry name" value="Tetracycline Repressor, domain 2"/>
    <property type="match status" value="1"/>
</dbReference>
<comment type="caution">
    <text evidence="5">The sequence shown here is derived from an EMBL/GenBank/DDBJ whole genome shotgun (WGS) entry which is preliminary data.</text>
</comment>
<feature type="DNA-binding region" description="H-T-H motif" evidence="2">
    <location>
        <begin position="51"/>
        <end position="70"/>
    </location>
</feature>
<dbReference type="Pfam" id="PF17920">
    <property type="entry name" value="TetR_C_16"/>
    <property type="match status" value="1"/>
</dbReference>
<dbReference type="PRINTS" id="PR00455">
    <property type="entry name" value="HTHTETR"/>
</dbReference>
<keyword evidence="1 2" id="KW-0238">DNA-binding</keyword>
<dbReference type="PANTHER" id="PTHR30055">
    <property type="entry name" value="HTH-TYPE TRANSCRIPTIONAL REGULATOR RUTR"/>
    <property type="match status" value="1"/>
</dbReference>
<dbReference type="InterPro" id="IPR036271">
    <property type="entry name" value="Tet_transcr_reg_TetR-rel_C_sf"/>
</dbReference>
<reference evidence="5" key="1">
    <citation type="submission" date="2021-06" db="EMBL/GenBank/DDBJ databases">
        <authorList>
            <person name="Arsene-Ploetze F."/>
        </authorList>
    </citation>
    <scope>NUCLEOTIDE SEQUENCE</scope>
    <source>
        <strain evidence="5">SBRY1</strain>
    </source>
</reference>
<dbReference type="InterPro" id="IPR009057">
    <property type="entry name" value="Homeodomain-like_sf"/>
</dbReference>
<evidence type="ECO:0000256" key="3">
    <source>
        <dbReference type="SAM" id="MobiDB-lite"/>
    </source>
</evidence>
<sequence>MKQAPPSGGHTPGPNGTPPRRGRRPGRTDTRDTILSAAREQFLAQGYHAVTLRAIAAEAGVDAALINYYFGSKRGLFGAAMALTANPADLLERVFASDKPTVVPRALRTLLASWDSADSGPGLVAMLRSVSADESAAALVREVMEREVIERVAERLGGAHAQARAMAFCAQMAGIITTRYLLRLEPIASMTPDEVVRYCGPSLAVALREKPRSGRRRVAAAP</sequence>
<dbReference type="EMBL" id="CAJVAX010000023">
    <property type="protein sequence ID" value="CAG7658036.1"/>
    <property type="molecule type" value="Genomic_DNA"/>
</dbReference>
<dbReference type="AlphaFoldDB" id="A0A9W4H8M0"/>
<dbReference type="Pfam" id="PF00440">
    <property type="entry name" value="TetR_N"/>
    <property type="match status" value="1"/>
</dbReference>
<proteinExistence type="predicted"/>
<evidence type="ECO:0000259" key="4">
    <source>
        <dbReference type="PROSITE" id="PS50977"/>
    </source>
</evidence>
<protein>
    <submittedName>
        <fullName evidence="5">TetR family transcriptional regulator</fullName>
    </submittedName>
</protein>
<keyword evidence="6" id="KW-1185">Reference proteome</keyword>
<dbReference type="InterPro" id="IPR041678">
    <property type="entry name" value="TetR_C_16"/>
</dbReference>
<feature type="region of interest" description="Disordered" evidence="3">
    <location>
        <begin position="1"/>
        <end position="29"/>
    </location>
</feature>
<dbReference type="InterPro" id="IPR001647">
    <property type="entry name" value="HTH_TetR"/>
</dbReference>
<dbReference type="SUPFAM" id="SSF46689">
    <property type="entry name" value="Homeodomain-like"/>
    <property type="match status" value="1"/>
</dbReference>
<evidence type="ECO:0000256" key="2">
    <source>
        <dbReference type="PROSITE-ProRule" id="PRU00335"/>
    </source>
</evidence>
<dbReference type="PROSITE" id="PS50977">
    <property type="entry name" value="HTH_TETR_2"/>
    <property type="match status" value="1"/>
</dbReference>
<evidence type="ECO:0000256" key="1">
    <source>
        <dbReference type="ARBA" id="ARBA00023125"/>
    </source>
</evidence>
<dbReference type="GO" id="GO:0000976">
    <property type="term" value="F:transcription cis-regulatory region binding"/>
    <property type="evidence" value="ECO:0007669"/>
    <property type="project" value="TreeGrafter"/>
</dbReference>
<dbReference type="Gene3D" id="1.10.10.60">
    <property type="entry name" value="Homeodomain-like"/>
    <property type="match status" value="1"/>
</dbReference>
<dbReference type="Proteomes" id="UP001153328">
    <property type="component" value="Unassembled WGS sequence"/>
</dbReference>
<feature type="compositionally biased region" description="Low complexity" evidence="3">
    <location>
        <begin position="1"/>
        <end position="14"/>
    </location>
</feature>
<evidence type="ECO:0000313" key="5">
    <source>
        <dbReference type="EMBL" id="CAG7658036.1"/>
    </source>
</evidence>
<evidence type="ECO:0000313" key="6">
    <source>
        <dbReference type="Proteomes" id="UP001153328"/>
    </source>
</evidence>
<dbReference type="InterPro" id="IPR050109">
    <property type="entry name" value="HTH-type_TetR-like_transc_reg"/>
</dbReference>
<organism evidence="5 6">
    <name type="scientific">Actinacidiphila bryophytorum</name>
    <dbReference type="NCBI Taxonomy" id="1436133"/>
    <lineage>
        <taxon>Bacteria</taxon>
        <taxon>Bacillati</taxon>
        <taxon>Actinomycetota</taxon>
        <taxon>Actinomycetes</taxon>
        <taxon>Kitasatosporales</taxon>
        <taxon>Streptomycetaceae</taxon>
        <taxon>Actinacidiphila</taxon>
    </lineage>
</organism>
<name>A0A9W4H8M0_9ACTN</name>
<feature type="domain" description="HTH tetR-type" evidence="4">
    <location>
        <begin position="28"/>
        <end position="88"/>
    </location>
</feature>
<dbReference type="RefSeq" id="WP_205046278.1">
    <property type="nucleotide sequence ID" value="NZ_CAJVAX010000023.1"/>
</dbReference>
<gene>
    <name evidence="5" type="ORF">SBRY_90125</name>
</gene>
<dbReference type="SUPFAM" id="SSF48498">
    <property type="entry name" value="Tetracyclin repressor-like, C-terminal domain"/>
    <property type="match status" value="1"/>
</dbReference>
<dbReference type="PANTHER" id="PTHR30055:SF235">
    <property type="entry name" value="TRANSCRIPTIONAL REGULATORY PROTEIN"/>
    <property type="match status" value="1"/>
</dbReference>